<feature type="transmembrane region" description="Helical" evidence="1">
    <location>
        <begin position="9"/>
        <end position="34"/>
    </location>
</feature>
<evidence type="ECO:0000313" key="3">
    <source>
        <dbReference type="Proteomes" id="UP000032289"/>
    </source>
</evidence>
<proteinExistence type="predicted"/>
<dbReference type="Proteomes" id="UP000032289">
    <property type="component" value="Unassembled WGS sequence"/>
</dbReference>
<keyword evidence="1" id="KW-0812">Transmembrane</keyword>
<dbReference type="PATRIC" id="fig|137591.24.peg.2013"/>
<keyword evidence="1" id="KW-0472">Membrane</keyword>
<feature type="transmembrane region" description="Helical" evidence="1">
    <location>
        <begin position="40"/>
        <end position="61"/>
    </location>
</feature>
<evidence type="ECO:0000313" key="2">
    <source>
        <dbReference type="EMBL" id="KIU21004.1"/>
    </source>
</evidence>
<evidence type="ECO:0000256" key="1">
    <source>
        <dbReference type="SAM" id="Phobius"/>
    </source>
</evidence>
<sequence length="63" mass="7298">MISKKIDVLLAYTGTALLLLTPFYYLVNLLTWFIDTSSPIRLVFASVLDLSFITLSIRFYYKN</sequence>
<keyword evidence="1" id="KW-1133">Transmembrane helix</keyword>
<protein>
    <submittedName>
        <fullName evidence="2">Uncharacterized protein</fullName>
    </submittedName>
</protein>
<dbReference type="EMBL" id="JWHT01000053">
    <property type="protein sequence ID" value="KIU21004.1"/>
    <property type="molecule type" value="Genomic_DNA"/>
</dbReference>
<comment type="caution">
    <text evidence="2">The sequence shown here is derived from an EMBL/GenBank/DDBJ whole genome shotgun (WGS) entry which is preliminary data.</text>
</comment>
<gene>
    <name evidence="2" type="ORF">ab3b_02073</name>
</gene>
<organism evidence="2 3">
    <name type="scientific">Weissella cibaria</name>
    <dbReference type="NCBI Taxonomy" id="137591"/>
    <lineage>
        <taxon>Bacteria</taxon>
        <taxon>Bacillati</taxon>
        <taxon>Bacillota</taxon>
        <taxon>Bacilli</taxon>
        <taxon>Lactobacillales</taxon>
        <taxon>Lactobacillaceae</taxon>
        <taxon>Weissella</taxon>
    </lineage>
</organism>
<accession>A0A0D1K7Q1</accession>
<dbReference type="AlphaFoldDB" id="A0A0D1K7Q1"/>
<reference evidence="2 3" key="1">
    <citation type="journal article" date="2015" name="Microbiology (Mosc.)">
        <title>Genomics of the Weissella cibaria species with an examination of its metabolic traits.</title>
        <authorList>
            <person name="Lynch K.M."/>
            <person name="Lucid A."/>
            <person name="Arendt E.K."/>
            <person name="Sleator R.D."/>
            <person name="Lucey B."/>
            <person name="Coffey A."/>
        </authorList>
    </citation>
    <scope>NUCLEOTIDE SEQUENCE [LARGE SCALE GENOMIC DNA]</scope>
    <source>
        <strain evidence="2 3">AB3b</strain>
    </source>
</reference>
<name>A0A0D1K7Q1_9LACO</name>